<evidence type="ECO:0000256" key="1">
    <source>
        <dbReference type="ARBA" id="ARBA00005006"/>
    </source>
</evidence>
<dbReference type="Proteomes" id="UP001218104">
    <property type="component" value="Chromosome"/>
</dbReference>
<gene>
    <name evidence="11" type="ORF">P8634_08430</name>
</gene>
<evidence type="ECO:0000313" key="12">
    <source>
        <dbReference type="Proteomes" id="UP001218104"/>
    </source>
</evidence>
<dbReference type="InterPro" id="IPR007370">
    <property type="entry name" value="Glu_cys_ligase"/>
</dbReference>
<dbReference type="SUPFAM" id="SSF55931">
    <property type="entry name" value="Glutamine synthetase/guanido kinase"/>
    <property type="match status" value="1"/>
</dbReference>
<dbReference type="PANTHER" id="PTHR38761:SF1">
    <property type="entry name" value="GLUTAMATE--CYSTEINE LIGASE"/>
    <property type="match status" value="1"/>
</dbReference>
<sequence>MKRAPGPCEVTMMDRCAAMREAMHEPELRARLFAGSFGMRMQAHRVLTDGRASRYPYPSQLGSRVKNPYLTSGISDNLMEFNAVIVKGSEAAVRQLQILQQIVDRQMESQERLWPLTMPPALVYKDDLDFLSYNCSRPDQKDFYHYLVGKYGIKSLLMGGVHVGYGLDKQLLEEIYRRFYQDKYRRQADFQNHLYFKLAQGFYRWRWLFTYLFGASPVATSVKDIVAPELEHQVRSLRNSKYGFTNLPNEQVDYSSLDAYINSLADYLENGTYQNFHEYFGPVCLHGRTNNLEKTINDGVQYISMRGFDTDPFSKAGISEDTLNFLELVMIYTLLTETPDDMADKVKVATERNEQAALQEPTAQEDWMKEEGLDFVNQLEAFCEEYDAPRKYRLALKFVQRRIEDPSLTIAGQMASKMENGTMLSFGLKVANDRYLELVQSSQPLAVIAKGYSVTAQELIRAAIVLGIQVWLDHGARFNVGNHEELLPADVDLPLEEGPQQYLLNLFPEVGN</sequence>
<accession>A0AAJ6D0Q0</accession>
<evidence type="ECO:0000256" key="9">
    <source>
        <dbReference type="RuleBase" id="RU004391"/>
    </source>
</evidence>
<keyword evidence="3 8" id="KW-0436">Ligase</keyword>
<protein>
    <recommendedName>
        <fullName evidence="2 9">Glutamate--cysteine ligase</fullName>
        <ecNumber evidence="2 9">6.3.2.2</ecNumber>
    </recommendedName>
</protein>
<dbReference type="InterPro" id="IPR006334">
    <property type="entry name" value="Glut_cys_ligase"/>
</dbReference>
<evidence type="ECO:0000256" key="2">
    <source>
        <dbReference type="ARBA" id="ARBA00012220"/>
    </source>
</evidence>
<evidence type="ECO:0000313" key="11">
    <source>
        <dbReference type="EMBL" id="WFR88793.1"/>
    </source>
</evidence>
<dbReference type="GO" id="GO:0046872">
    <property type="term" value="F:metal ion binding"/>
    <property type="evidence" value="ECO:0007669"/>
    <property type="project" value="TreeGrafter"/>
</dbReference>
<name>A0AAJ6D0Q0_LIMFE</name>
<evidence type="ECO:0000256" key="8">
    <source>
        <dbReference type="RuleBase" id="RU003544"/>
    </source>
</evidence>
<comment type="catalytic activity">
    <reaction evidence="7 9">
        <text>L-cysteine + L-glutamate + ATP = gamma-L-glutamyl-L-cysteine + ADP + phosphate + H(+)</text>
        <dbReference type="Rhea" id="RHEA:13285"/>
        <dbReference type="ChEBI" id="CHEBI:15378"/>
        <dbReference type="ChEBI" id="CHEBI:29985"/>
        <dbReference type="ChEBI" id="CHEBI:30616"/>
        <dbReference type="ChEBI" id="CHEBI:35235"/>
        <dbReference type="ChEBI" id="CHEBI:43474"/>
        <dbReference type="ChEBI" id="CHEBI:58173"/>
        <dbReference type="ChEBI" id="CHEBI:456216"/>
        <dbReference type="EC" id="6.3.2.2"/>
    </reaction>
</comment>
<proteinExistence type="inferred from homology"/>
<keyword evidence="4 8" id="KW-0317">Glutathione biosynthesis</keyword>
<comment type="similarity">
    <text evidence="8">Belongs to the glutamate--cysteine ligase type 1 family.</text>
</comment>
<dbReference type="Pfam" id="PF04262">
    <property type="entry name" value="Glu_cys_ligase"/>
    <property type="match status" value="1"/>
</dbReference>
<dbReference type="EC" id="6.3.2.2" evidence="2 9"/>
<evidence type="ECO:0000256" key="4">
    <source>
        <dbReference type="ARBA" id="ARBA00022684"/>
    </source>
</evidence>
<dbReference type="GO" id="GO:0005524">
    <property type="term" value="F:ATP binding"/>
    <property type="evidence" value="ECO:0007669"/>
    <property type="project" value="UniProtKB-KW"/>
</dbReference>
<dbReference type="PANTHER" id="PTHR38761">
    <property type="entry name" value="GLUTAMATE--CYSTEINE LIGASE"/>
    <property type="match status" value="1"/>
</dbReference>
<comment type="pathway">
    <text evidence="1 9">Sulfur metabolism; glutathione biosynthesis; glutathione from L-cysteine and L-glutamate: step 1/2.</text>
</comment>
<dbReference type="GO" id="GO:0004357">
    <property type="term" value="F:glutamate-cysteine ligase activity"/>
    <property type="evidence" value="ECO:0007669"/>
    <property type="project" value="UniProtKB-EC"/>
</dbReference>
<dbReference type="RefSeq" id="WP_278319022.1">
    <property type="nucleotide sequence ID" value="NZ_CP053314.1"/>
</dbReference>
<reference evidence="11" key="1">
    <citation type="submission" date="2023-04" db="EMBL/GenBank/DDBJ databases">
        <title>Genomic of Limosilactobacillus fermentum MSJK0025.</title>
        <authorList>
            <person name="Yang S."/>
        </authorList>
    </citation>
    <scope>NUCLEOTIDE SEQUENCE</scope>
    <source>
        <strain evidence="11">MSJK0025</strain>
    </source>
</reference>
<evidence type="ECO:0000256" key="5">
    <source>
        <dbReference type="ARBA" id="ARBA00022741"/>
    </source>
</evidence>
<dbReference type="InterPro" id="IPR014746">
    <property type="entry name" value="Gln_synth/guanido_kin_cat_dom"/>
</dbReference>
<dbReference type="AlphaFoldDB" id="A0AAJ6D0Q0"/>
<dbReference type="GO" id="GO:0006750">
    <property type="term" value="P:glutathione biosynthetic process"/>
    <property type="evidence" value="ECO:0007669"/>
    <property type="project" value="UniProtKB-KW"/>
</dbReference>
<evidence type="ECO:0000256" key="6">
    <source>
        <dbReference type="ARBA" id="ARBA00022840"/>
    </source>
</evidence>
<keyword evidence="6" id="KW-0067">ATP-binding</keyword>
<dbReference type="GO" id="GO:0005829">
    <property type="term" value="C:cytosol"/>
    <property type="evidence" value="ECO:0007669"/>
    <property type="project" value="TreeGrafter"/>
</dbReference>
<evidence type="ECO:0000259" key="10">
    <source>
        <dbReference type="Pfam" id="PF04262"/>
    </source>
</evidence>
<evidence type="ECO:0000256" key="3">
    <source>
        <dbReference type="ARBA" id="ARBA00022598"/>
    </source>
</evidence>
<dbReference type="Gene3D" id="3.30.590.20">
    <property type="match status" value="1"/>
</dbReference>
<feature type="domain" description="Glutamate--cysteine ligase" evidence="10">
    <location>
        <begin position="24"/>
        <end position="351"/>
    </location>
</feature>
<evidence type="ECO:0000256" key="7">
    <source>
        <dbReference type="ARBA" id="ARBA00048819"/>
    </source>
</evidence>
<keyword evidence="5" id="KW-0547">Nucleotide-binding</keyword>
<dbReference type="EMBL" id="CP121468">
    <property type="protein sequence ID" value="WFR88793.1"/>
    <property type="molecule type" value="Genomic_DNA"/>
</dbReference>
<organism evidence="11 12">
    <name type="scientific">Limosilactobacillus fermentum</name>
    <name type="common">Lactobacillus fermentum</name>
    <dbReference type="NCBI Taxonomy" id="1613"/>
    <lineage>
        <taxon>Bacteria</taxon>
        <taxon>Bacillati</taxon>
        <taxon>Bacillota</taxon>
        <taxon>Bacilli</taxon>
        <taxon>Lactobacillales</taxon>
        <taxon>Lactobacillaceae</taxon>
        <taxon>Limosilactobacillus</taxon>
    </lineage>
</organism>